<keyword evidence="2" id="KW-0732">Signal</keyword>
<dbReference type="RefSeq" id="WP_095006942.1">
    <property type="nucleotide sequence ID" value="NZ_LHUG01000008.1"/>
</dbReference>
<name>A0A267HPN3_9ENTE</name>
<feature type="compositionally biased region" description="Basic and acidic residues" evidence="1">
    <location>
        <begin position="59"/>
        <end position="75"/>
    </location>
</feature>
<dbReference type="Proteomes" id="UP000216797">
    <property type="component" value="Unassembled WGS sequence"/>
</dbReference>
<sequence length="182" mass="19937">MKKKRKVIFPCMILFGLLTNTFTSSIPVFAAINSTNDSKETTLSTGKIRKKLNSTLNGELEKGGTESSSESRETEPSTVTSTDSQTKSNETQSVTDNTTDTTDEKDSSIDSTTKKAAKTSLSSNGEDSKQENKKVSNAVAPKNSRRMLHFLMELQIIGKDHGVMLTETFMTLGVVGIQLPWY</sequence>
<evidence type="ECO:0000256" key="2">
    <source>
        <dbReference type="SAM" id="SignalP"/>
    </source>
</evidence>
<comment type="caution">
    <text evidence="3">The sequence shown here is derived from an EMBL/GenBank/DDBJ whole genome shotgun (WGS) entry which is preliminary data.</text>
</comment>
<feature type="signal peptide" evidence="2">
    <location>
        <begin position="1"/>
        <end position="30"/>
    </location>
</feature>
<organism evidence="3 4">
    <name type="scientific">Enterococcus canintestini</name>
    <dbReference type="NCBI Taxonomy" id="317010"/>
    <lineage>
        <taxon>Bacteria</taxon>
        <taxon>Bacillati</taxon>
        <taxon>Bacillota</taxon>
        <taxon>Bacilli</taxon>
        <taxon>Lactobacillales</taxon>
        <taxon>Enterococcaceae</taxon>
        <taxon>Enterococcus</taxon>
    </lineage>
</organism>
<feature type="compositionally biased region" description="Low complexity" evidence="1">
    <location>
        <begin position="91"/>
        <end position="100"/>
    </location>
</feature>
<gene>
    <name evidence="3" type="ORF">AKL21_09910</name>
</gene>
<feature type="region of interest" description="Disordered" evidence="1">
    <location>
        <begin position="49"/>
        <end position="140"/>
    </location>
</feature>
<protein>
    <submittedName>
        <fullName evidence="3">Uncharacterized protein</fullName>
    </submittedName>
</protein>
<reference evidence="3 4" key="1">
    <citation type="submission" date="2015-08" db="EMBL/GenBank/DDBJ databases">
        <title>Enterococcus genome sequence.</title>
        <authorList>
            <person name="Acedo J.Z."/>
            <person name="Vederas J.C."/>
        </authorList>
    </citation>
    <scope>NUCLEOTIDE SEQUENCE [LARGE SCALE GENOMIC DNA]</scope>
    <source>
        <strain evidence="3 4">49</strain>
    </source>
</reference>
<evidence type="ECO:0000313" key="3">
    <source>
        <dbReference type="EMBL" id="PAB00294.1"/>
    </source>
</evidence>
<dbReference type="EMBL" id="LHUG01000008">
    <property type="protein sequence ID" value="PAB00294.1"/>
    <property type="molecule type" value="Genomic_DNA"/>
</dbReference>
<dbReference type="AlphaFoldDB" id="A0A267HPN3"/>
<feature type="chain" id="PRO_5012628093" evidence="2">
    <location>
        <begin position="31"/>
        <end position="182"/>
    </location>
</feature>
<keyword evidence="4" id="KW-1185">Reference proteome</keyword>
<proteinExistence type="predicted"/>
<evidence type="ECO:0000256" key="1">
    <source>
        <dbReference type="SAM" id="MobiDB-lite"/>
    </source>
</evidence>
<accession>A0A267HPN3</accession>
<evidence type="ECO:0000313" key="4">
    <source>
        <dbReference type="Proteomes" id="UP000216797"/>
    </source>
</evidence>